<evidence type="ECO:0008006" key="4">
    <source>
        <dbReference type="Google" id="ProtNLM"/>
    </source>
</evidence>
<sequence length="232" mass="24778">MRSVLGRVMRRLVVVVVFAVAACSGQPGDDIDPVVGTPSTKPVVPLSMAQATKAALLVRDFPKGWDGGVAADPKPTPGYRGEYDAPECLAFRHPTDLLGTPTTAVRGQYFSREKFSSVTELVWSWPTRLDSLIPDLTALLPKCSRYTMISNDKAKYTFTATRLALPGVAGVFAVRSKSSDPDGEAIPDEYSAYIVRGGTVIDLSASGESFTDTTFTQLVTMAAARLDAAVSP</sequence>
<feature type="signal peptide" evidence="1">
    <location>
        <begin position="1"/>
        <end position="21"/>
    </location>
</feature>
<evidence type="ECO:0000313" key="2">
    <source>
        <dbReference type="EMBL" id="MBB5977179.1"/>
    </source>
</evidence>
<evidence type="ECO:0000313" key="3">
    <source>
        <dbReference type="Proteomes" id="UP000558997"/>
    </source>
</evidence>
<dbReference type="AlphaFoldDB" id="A0A841DI48"/>
<accession>A0A841DI48</accession>
<dbReference type="Proteomes" id="UP000558997">
    <property type="component" value="Unassembled WGS sequence"/>
</dbReference>
<gene>
    <name evidence="2" type="ORF">HDA44_000520</name>
</gene>
<dbReference type="RefSeq" id="WP_184830992.1">
    <property type="nucleotide sequence ID" value="NZ_BAAAVN010000005.1"/>
</dbReference>
<dbReference type="EMBL" id="JACHNF010000001">
    <property type="protein sequence ID" value="MBB5977179.1"/>
    <property type="molecule type" value="Genomic_DNA"/>
</dbReference>
<feature type="chain" id="PRO_5032282252" description="Sensor domain-containing protein" evidence="1">
    <location>
        <begin position="22"/>
        <end position="232"/>
    </location>
</feature>
<proteinExistence type="predicted"/>
<organism evidence="2 3">
    <name type="scientific">Kribbella solani</name>
    <dbReference type="NCBI Taxonomy" id="236067"/>
    <lineage>
        <taxon>Bacteria</taxon>
        <taxon>Bacillati</taxon>
        <taxon>Actinomycetota</taxon>
        <taxon>Actinomycetes</taxon>
        <taxon>Propionibacteriales</taxon>
        <taxon>Kribbellaceae</taxon>
        <taxon>Kribbella</taxon>
    </lineage>
</organism>
<protein>
    <recommendedName>
        <fullName evidence="4">Sensor domain-containing protein</fullName>
    </recommendedName>
</protein>
<name>A0A841DI48_9ACTN</name>
<evidence type="ECO:0000256" key="1">
    <source>
        <dbReference type="SAM" id="SignalP"/>
    </source>
</evidence>
<keyword evidence="1" id="KW-0732">Signal</keyword>
<reference evidence="2 3" key="1">
    <citation type="submission" date="2020-08" db="EMBL/GenBank/DDBJ databases">
        <title>Sequencing the genomes of 1000 actinobacteria strains.</title>
        <authorList>
            <person name="Klenk H.-P."/>
        </authorList>
    </citation>
    <scope>NUCLEOTIDE SEQUENCE [LARGE SCALE GENOMIC DNA]</scope>
    <source>
        <strain evidence="2 3">DSM 17294</strain>
    </source>
</reference>
<keyword evidence="3" id="KW-1185">Reference proteome</keyword>
<dbReference type="PROSITE" id="PS51257">
    <property type="entry name" value="PROKAR_LIPOPROTEIN"/>
    <property type="match status" value="1"/>
</dbReference>
<comment type="caution">
    <text evidence="2">The sequence shown here is derived from an EMBL/GenBank/DDBJ whole genome shotgun (WGS) entry which is preliminary data.</text>
</comment>